<evidence type="ECO:0000256" key="5">
    <source>
        <dbReference type="SAM" id="Phobius"/>
    </source>
</evidence>
<evidence type="ECO:0000256" key="1">
    <source>
        <dbReference type="ARBA" id="ARBA00004370"/>
    </source>
</evidence>
<organism evidence="7 8">
    <name type="scientific">Dimorphilus gyrociliatus</name>
    <dbReference type="NCBI Taxonomy" id="2664684"/>
    <lineage>
        <taxon>Eukaryota</taxon>
        <taxon>Metazoa</taxon>
        <taxon>Spiralia</taxon>
        <taxon>Lophotrochozoa</taxon>
        <taxon>Annelida</taxon>
        <taxon>Polychaeta</taxon>
        <taxon>Polychaeta incertae sedis</taxon>
        <taxon>Dinophilidae</taxon>
        <taxon>Dimorphilus</taxon>
    </lineage>
</organism>
<feature type="domain" description="G-protein coupled receptors family 1 profile" evidence="6">
    <location>
        <begin position="39"/>
        <end position="309"/>
    </location>
</feature>
<keyword evidence="2 5" id="KW-0812">Transmembrane</keyword>
<evidence type="ECO:0000313" key="7">
    <source>
        <dbReference type="EMBL" id="CAD5116605.1"/>
    </source>
</evidence>
<gene>
    <name evidence="7" type="ORF">DGYR_LOCUS5210</name>
</gene>
<dbReference type="InterPro" id="IPR019427">
    <property type="entry name" value="7TM_GPCR_serpentine_rcpt_Srw"/>
</dbReference>
<dbReference type="InterPro" id="IPR017452">
    <property type="entry name" value="GPCR_Rhodpsn_7TM"/>
</dbReference>
<dbReference type="PRINTS" id="PR00237">
    <property type="entry name" value="GPCRRHODOPSN"/>
</dbReference>
<feature type="transmembrane region" description="Helical" evidence="5">
    <location>
        <begin position="253"/>
        <end position="272"/>
    </location>
</feature>
<accession>A0A7I8VLM8</accession>
<dbReference type="Proteomes" id="UP000549394">
    <property type="component" value="Unassembled WGS sequence"/>
</dbReference>
<keyword evidence="3 5" id="KW-1133">Transmembrane helix</keyword>
<keyword evidence="4 5" id="KW-0472">Membrane</keyword>
<dbReference type="OrthoDB" id="5864054at2759"/>
<protein>
    <recommendedName>
        <fullName evidence="6">G-protein coupled receptors family 1 profile domain-containing protein</fullName>
    </recommendedName>
</protein>
<dbReference type="InterPro" id="IPR053219">
    <property type="entry name" value="GPCR_Dmsr-1"/>
</dbReference>
<keyword evidence="8" id="KW-1185">Reference proteome</keyword>
<feature type="transmembrane region" description="Helical" evidence="5">
    <location>
        <begin position="59"/>
        <end position="83"/>
    </location>
</feature>
<dbReference type="SUPFAM" id="SSF81321">
    <property type="entry name" value="Family A G protein-coupled receptor-like"/>
    <property type="match status" value="1"/>
</dbReference>
<feature type="transmembrane region" description="Helical" evidence="5">
    <location>
        <begin position="152"/>
        <end position="171"/>
    </location>
</feature>
<feature type="transmembrane region" description="Helical" evidence="5">
    <location>
        <begin position="197"/>
        <end position="221"/>
    </location>
</feature>
<sequence length="349" mass="39737">MNNSSNIVKIPVGLEEFSRNYADVHGYLSAVVSLFGTFSNLANIIVLTRKSMITSSNIILTWLAVADLLTMVTYLPSSLHFYILKPSNLPFPSSYSMSWQFYMLFQINFSVVCHTIAIWLTINLAIFRYLYIRFPTSGVILCSLRRAKYTTGAIYILTSAICIPNCLQTFVKRYVDENNEIYYGFGDGINEVKNLNFWIQAILIKLVPCCLLTVLTVLLIIEMKKAANRRAQLKQQGRRAESDRAREHNRTTAMLFAVVVLFLLTELPQGILTLCSAFDSTFFARIYQPLGDLLDITALLNNSINFVLYCTMSTQFRKTFTEIFCIKTRAGWSKVPRQETNRKTATTSL</sequence>
<dbReference type="EMBL" id="CAJFCJ010000006">
    <property type="protein sequence ID" value="CAD5116605.1"/>
    <property type="molecule type" value="Genomic_DNA"/>
</dbReference>
<evidence type="ECO:0000313" key="8">
    <source>
        <dbReference type="Proteomes" id="UP000549394"/>
    </source>
</evidence>
<comment type="subcellular location">
    <subcellularLocation>
        <location evidence="1">Membrane</location>
    </subcellularLocation>
</comment>
<reference evidence="7 8" key="1">
    <citation type="submission" date="2020-08" db="EMBL/GenBank/DDBJ databases">
        <authorList>
            <person name="Hejnol A."/>
        </authorList>
    </citation>
    <scope>NUCLEOTIDE SEQUENCE [LARGE SCALE GENOMIC DNA]</scope>
</reference>
<evidence type="ECO:0000256" key="4">
    <source>
        <dbReference type="ARBA" id="ARBA00023136"/>
    </source>
</evidence>
<dbReference type="GO" id="GO:0005886">
    <property type="term" value="C:plasma membrane"/>
    <property type="evidence" value="ECO:0007669"/>
    <property type="project" value="TreeGrafter"/>
</dbReference>
<dbReference type="PANTHER" id="PTHR46273:SF4">
    <property type="entry name" value="AT19640P"/>
    <property type="match status" value="1"/>
</dbReference>
<dbReference type="Pfam" id="PF10324">
    <property type="entry name" value="7TM_GPCR_Srw"/>
    <property type="match status" value="1"/>
</dbReference>
<dbReference type="GO" id="GO:0008528">
    <property type="term" value="F:G protein-coupled peptide receptor activity"/>
    <property type="evidence" value="ECO:0007669"/>
    <property type="project" value="InterPro"/>
</dbReference>
<dbReference type="PROSITE" id="PS50262">
    <property type="entry name" value="G_PROTEIN_RECEP_F1_2"/>
    <property type="match status" value="1"/>
</dbReference>
<dbReference type="Gene3D" id="1.20.1070.10">
    <property type="entry name" value="Rhodopsin 7-helix transmembrane proteins"/>
    <property type="match status" value="1"/>
</dbReference>
<dbReference type="AlphaFoldDB" id="A0A7I8VLM8"/>
<dbReference type="PANTHER" id="PTHR46273">
    <property type="entry name" value="MYOSUPPRESSIN RECEPTOR 1, ISOFORM B-RELATED"/>
    <property type="match status" value="1"/>
</dbReference>
<name>A0A7I8VLM8_9ANNE</name>
<evidence type="ECO:0000256" key="3">
    <source>
        <dbReference type="ARBA" id="ARBA00022989"/>
    </source>
</evidence>
<evidence type="ECO:0000259" key="6">
    <source>
        <dbReference type="PROSITE" id="PS50262"/>
    </source>
</evidence>
<dbReference type="CDD" id="cd14978">
    <property type="entry name" value="7tmA_FMRFamide_R-like"/>
    <property type="match status" value="1"/>
</dbReference>
<dbReference type="InterPro" id="IPR000276">
    <property type="entry name" value="GPCR_Rhodpsn"/>
</dbReference>
<feature type="transmembrane region" description="Helical" evidence="5">
    <location>
        <begin position="27"/>
        <end position="47"/>
    </location>
</feature>
<evidence type="ECO:0000256" key="2">
    <source>
        <dbReference type="ARBA" id="ARBA00022692"/>
    </source>
</evidence>
<feature type="transmembrane region" description="Helical" evidence="5">
    <location>
        <begin position="103"/>
        <end position="131"/>
    </location>
</feature>
<comment type="caution">
    <text evidence="7">The sequence shown here is derived from an EMBL/GenBank/DDBJ whole genome shotgun (WGS) entry which is preliminary data.</text>
</comment>
<proteinExistence type="predicted"/>